<keyword evidence="3" id="KW-1185">Reference proteome</keyword>
<dbReference type="PANTHER" id="PTHR21301:SF10">
    <property type="entry name" value="REVERSE TRANSCRIPTASE DOMAIN-CONTAINING PROTEIN"/>
    <property type="match status" value="1"/>
</dbReference>
<dbReference type="AlphaFoldDB" id="A0A0R3PZC6"/>
<evidence type="ECO:0000313" key="4">
    <source>
        <dbReference type="WBParaSite" id="ACOC_0001189501-mRNA-1"/>
    </source>
</evidence>
<reference evidence="2 3" key="2">
    <citation type="submission" date="2018-11" db="EMBL/GenBank/DDBJ databases">
        <authorList>
            <consortium name="Pathogen Informatics"/>
        </authorList>
    </citation>
    <scope>NUCLEOTIDE SEQUENCE [LARGE SCALE GENOMIC DNA]</scope>
    <source>
        <strain evidence="2 3">Costa Rica</strain>
    </source>
</reference>
<evidence type="ECO:0000313" key="2">
    <source>
        <dbReference type="EMBL" id="VDM63481.1"/>
    </source>
</evidence>
<dbReference type="EMBL" id="UYYA01004820">
    <property type="protein sequence ID" value="VDM63481.1"/>
    <property type="molecule type" value="Genomic_DNA"/>
</dbReference>
<evidence type="ECO:0000259" key="1">
    <source>
        <dbReference type="PROSITE" id="PS50878"/>
    </source>
</evidence>
<protein>
    <submittedName>
        <fullName evidence="4">Reverse transcriptase domain-containing protein</fullName>
    </submittedName>
</protein>
<dbReference type="STRING" id="334426.A0A0R3PZC6"/>
<dbReference type="PANTHER" id="PTHR21301">
    <property type="entry name" value="REVERSE TRANSCRIPTASE"/>
    <property type="match status" value="1"/>
</dbReference>
<dbReference type="Proteomes" id="UP000267027">
    <property type="component" value="Unassembled WGS sequence"/>
</dbReference>
<name>A0A0R3PZC6_ANGCS</name>
<dbReference type="InterPro" id="IPR000477">
    <property type="entry name" value="RT_dom"/>
</dbReference>
<reference evidence="4" key="1">
    <citation type="submission" date="2017-02" db="UniProtKB">
        <authorList>
            <consortium name="WormBaseParasite"/>
        </authorList>
    </citation>
    <scope>IDENTIFICATION</scope>
</reference>
<evidence type="ECO:0000313" key="3">
    <source>
        <dbReference type="Proteomes" id="UP000267027"/>
    </source>
</evidence>
<organism evidence="4">
    <name type="scientific">Angiostrongylus costaricensis</name>
    <name type="common">Nematode worm</name>
    <dbReference type="NCBI Taxonomy" id="334426"/>
    <lineage>
        <taxon>Eukaryota</taxon>
        <taxon>Metazoa</taxon>
        <taxon>Ecdysozoa</taxon>
        <taxon>Nematoda</taxon>
        <taxon>Chromadorea</taxon>
        <taxon>Rhabditida</taxon>
        <taxon>Rhabditina</taxon>
        <taxon>Rhabditomorpha</taxon>
        <taxon>Strongyloidea</taxon>
        <taxon>Metastrongylidae</taxon>
        <taxon>Angiostrongylus</taxon>
    </lineage>
</organism>
<accession>A0A0R3PZC6</accession>
<dbReference type="WBParaSite" id="ACOC_0001189501-mRNA-1">
    <property type="protein sequence ID" value="ACOC_0001189501-mRNA-1"/>
    <property type="gene ID" value="ACOC_0001189501"/>
</dbReference>
<proteinExistence type="predicted"/>
<sequence length="158" mass="18159">MFLDRLAQPNSACVMESFDVTALYTNVSNDSTMQAIFELLTQHEEEINMYGFKIEHLMVLLKECLSCSIFRWSGKYYTQIRGLAMGQRLAPSLAIAFMSKVEAPVTDLGPLLYCRYVDDCFVLCSTQEEMDKCFESLNAQSEYNKLPEKSRKKNGFHF</sequence>
<dbReference type="InterPro" id="IPR043502">
    <property type="entry name" value="DNA/RNA_pol_sf"/>
</dbReference>
<dbReference type="OrthoDB" id="19261at2759"/>
<dbReference type="SUPFAM" id="SSF56672">
    <property type="entry name" value="DNA/RNA polymerases"/>
    <property type="match status" value="1"/>
</dbReference>
<gene>
    <name evidence="2" type="ORF">ACOC_LOCUS11896</name>
</gene>
<dbReference type="Pfam" id="PF00078">
    <property type="entry name" value="RVT_1"/>
    <property type="match status" value="1"/>
</dbReference>
<feature type="domain" description="Reverse transcriptase" evidence="1">
    <location>
        <begin position="1"/>
        <end position="158"/>
    </location>
</feature>
<dbReference type="PROSITE" id="PS50878">
    <property type="entry name" value="RT_POL"/>
    <property type="match status" value="1"/>
</dbReference>